<gene>
    <name evidence="1" type="ORF">LCPAC401_01410</name>
</gene>
<proteinExistence type="predicted"/>
<sequence length="190" mass="22164">MSALKPTIIKLIDRWKELSEDPIVIILSCLDFRVIFPLDLFIHYTKLQSLSKDKQRKLFQVKCEQGLLSHAKLRHLLLKNISKAITTRSGNKMVDLILLDEIFENVFNEVDLGEFSIIHTLNSHQLEILDNIFTREFLIVRATSTAFRSLMKMFSYESYVTPLIDFYPFMIKYNSLLNSVLGSYIQLNLD</sequence>
<accession>A0A481Z9C3</accession>
<organism evidence="1">
    <name type="scientific">Pithovirus LCPAC401</name>
    <dbReference type="NCBI Taxonomy" id="2506595"/>
    <lineage>
        <taxon>Viruses</taxon>
        <taxon>Pithoviruses</taxon>
    </lineage>
</organism>
<name>A0A481Z9C3_9VIRU</name>
<protein>
    <submittedName>
        <fullName evidence="1">Uncharacterized protein</fullName>
    </submittedName>
</protein>
<evidence type="ECO:0000313" key="1">
    <source>
        <dbReference type="EMBL" id="QBK92503.1"/>
    </source>
</evidence>
<dbReference type="EMBL" id="MK500578">
    <property type="protein sequence ID" value="QBK92503.1"/>
    <property type="molecule type" value="Genomic_DNA"/>
</dbReference>
<reference evidence="1" key="1">
    <citation type="journal article" date="2019" name="MBio">
        <title>Virus Genomes from Deep Sea Sediments Expand the Ocean Megavirome and Support Independent Origins of Viral Gigantism.</title>
        <authorList>
            <person name="Backstrom D."/>
            <person name="Yutin N."/>
            <person name="Jorgensen S.L."/>
            <person name="Dharamshi J."/>
            <person name="Homa F."/>
            <person name="Zaremba-Niedwiedzka K."/>
            <person name="Spang A."/>
            <person name="Wolf Y.I."/>
            <person name="Koonin E.V."/>
            <person name="Ettema T.J."/>
        </authorList>
    </citation>
    <scope>NUCLEOTIDE SEQUENCE</scope>
</reference>